<dbReference type="Proteomes" id="UP000634136">
    <property type="component" value="Unassembled WGS sequence"/>
</dbReference>
<dbReference type="InterPro" id="IPR012337">
    <property type="entry name" value="RNaseH-like_sf"/>
</dbReference>
<dbReference type="GO" id="GO:0003964">
    <property type="term" value="F:RNA-directed DNA polymerase activity"/>
    <property type="evidence" value="ECO:0007669"/>
    <property type="project" value="UniProtKB-KW"/>
</dbReference>
<comment type="caution">
    <text evidence="2">The sequence shown here is derived from an EMBL/GenBank/DDBJ whole genome shotgun (WGS) entry which is preliminary data.</text>
</comment>
<dbReference type="EMBL" id="JAAIUW010000005">
    <property type="protein sequence ID" value="KAF7830103.1"/>
    <property type="molecule type" value="Genomic_DNA"/>
</dbReference>
<name>A0A834WQM5_9FABA</name>
<dbReference type="PANTHER" id="PTHR34023">
    <property type="entry name" value="RNASE H DOMAIN-CONTAINING PROTEIN"/>
    <property type="match status" value="1"/>
</dbReference>
<dbReference type="OrthoDB" id="1436258at2759"/>
<evidence type="ECO:0000313" key="3">
    <source>
        <dbReference type="Proteomes" id="UP000634136"/>
    </source>
</evidence>
<dbReference type="GO" id="GO:0003676">
    <property type="term" value="F:nucleic acid binding"/>
    <property type="evidence" value="ECO:0007669"/>
    <property type="project" value="InterPro"/>
</dbReference>
<dbReference type="SUPFAM" id="SSF53098">
    <property type="entry name" value="Ribonuclease H-like"/>
    <property type="match status" value="1"/>
</dbReference>
<organism evidence="2 3">
    <name type="scientific">Senna tora</name>
    <dbReference type="NCBI Taxonomy" id="362788"/>
    <lineage>
        <taxon>Eukaryota</taxon>
        <taxon>Viridiplantae</taxon>
        <taxon>Streptophyta</taxon>
        <taxon>Embryophyta</taxon>
        <taxon>Tracheophyta</taxon>
        <taxon>Spermatophyta</taxon>
        <taxon>Magnoliopsida</taxon>
        <taxon>eudicotyledons</taxon>
        <taxon>Gunneridae</taxon>
        <taxon>Pentapetalae</taxon>
        <taxon>rosids</taxon>
        <taxon>fabids</taxon>
        <taxon>Fabales</taxon>
        <taxon>Fabaceae</taxon>
        <taxon>Caesalpinioideae</taxon>
        <taxon>Cassia clade</taxon>
        <taxon>Senna</taxon>
    </lineage>
</organism>
<feature type="domain" description="RNase H type-1" evidence="1">
    <location>
        <begin position="94"/>
        <end position="169"/>
    </location>
</feature>
<dbReference type="InterPro" id="IPR044730">
    <property type="entry name" value="RNase_H-like_dom_plant"/>
</dbReference>
<dbReference type="InterPro" id="IPR002156">
    <property type="entry name" value="RNaseH_domain"/>
</dbReference>
<accession>A0A834WQM5</accession>
<dbReference type="Gene3D" id="3.30.420.10">
    <property type="entry name" value="Ribonuclease H-like superfamily/Ribonuclease H"/>
    <property type="match status" value="1"/>
</dbReference>
<dbReference type="GO" id="GO:0004523">
    <property type="term" value="F:RNA-DNA hybrid ribonuclease activity"/>
    <property type="evidence" value="ECO:0007669"/>
    <property type="project" value="InterPro"/>
</dbReference>
<proteinExistence type="predicted"/>
<sequence length="192" mass="22454">MDLHDWVLSNISAKTEWNSRFALSVWIIWKQRNKFIFKSKNRSLLSIKMMVDRYMEGVRETGLIDSSCNRLEQNECRWLLLAEYWCNWKLGRLIKIGMEHARSCNVQNMILEADSLVVINMIKNGVEKDHPLFLIIADIRELAVKADWNITFSHILREGNRVANVLANIAHRCPNGIQDDVRGTWLPRGFSR</sequence>
<dbReference type="Pfam" id="PF13456">
    <property type="entry name" value="RVT_3"/>
    <property type="match status" value="1"/>
</dbReference>
<keyword evidence="2" id="KW-0808">Transferase</keyword>
<evidence type="ECO:0000259" key="1">
    <source>
        <dbReference type="Pfam" id="PF13456"/>
    </source>
</evidence>
<dbReference type="PANTHER" id="PTHR34023:SF4">
    <property type="entry name" value="RNASE H TYPE-1 DOMAIN-CONTAINING PROTEIN"/>
    <property type="match status" value="1"/>
</dbReference>
<keyword evidence="3" id="KW-1185">Reference proteome</keyword>
<dbReference type="CDD" id="cd06222">
    <property type="entry name" value="RNase_H_like"/>
    <property type="match status" value="1"/>
</dbReference>
<gene>
    <name evidence="2" type="ORF">G2W53_012436</name>
</gene>
<keyword evidence="2" id="KW-0548">Nucleotidyltransferase</keyword>
<evidence type="ECO:0000313" key="2">
    <source>
        <dbReference type="EMBL" id="KAF7830103.1"/>
    </source>
</evidence>
<protein>
    <submittedName>
        <fullName evidence="2">Reverse transcriptase</fullName>
    </submittedName>
</protein>
<dbReference type="InterPro" id="IPR036397">
    <property type="entry name" value="RNaseH_sf"/>
</dbReference>
<dbReference type="AlphaFoldDB" id="A0A834WQM5"/>
<keyword evidence="2" id="KW-0695">RNA-directed DNA polymerase</keyword>
<reference evidence="2" key="1">
    <citation type="submission" date="2020-09" db="EMBL/GenBank/DDBJ databases">
        <title>Genome-Enabled Discovery of Anthraquinone Biosynthesis in Senna tora.</title>
        <authorList>
            <person name="Kang S.-H."/>
            <person name="Pandey R.P."/>
            <person name="Lee C.-M."/>
            <person name="Sim J.-S."/>
            <person name="Jeong J.-T."/>
            <person name="Choi B.-S."/>
            <person name="Jung M."/>
            <person name="Ginzburg D."/>
            <person name="Zhao K."/>
            <person name="Won S.Y."/>
            <person name="Oh T.-J."/>
            <person name="Yu Y."/>
            <person name="Kim N.-H."/>
            <person name="Lee O.R."/>
            <person name="Lee T.-H."/>
            <person name="Bashyal P."/>
            <person name="Kim T.-S."/>
            <person name="Lee W.-H."/>
            <person name="Kawkins C."/>
            <person name="Kim C.-K."/>
            <person name="Kim J.S."/>
            <person name="Ahn B.O."/>
            <person name="Rhee S.Y."/>
            <person name="Sohng J.K."/>
        </authorList>
    </citation>
    <scope>NUCLEOTIDE SEQUENCE</scope>
    <source>
        <tissue evidence="2">Leaf</tissue>
    </source>
</reference>